<evidence type="ECO:0000313" key="9">
    <source>
        <dbReference type="EMBL" id="EGD73918.1"/>
    </source>
</evidence>
<dbReference type="eggNOG" id="ENOG502QR2P">
    <property type="taxonomic scope" value="Eukaryota"/>
</dbReference>
<dbReference type="PROSITE" id="PS51471">
    <property type="entry name" value="FE2OG_OXY"/>
    <property type="match status" value="1"/>
</dbReference>
<gene>
    <name evidence="9" type="ORF">PTSG_05614</name>
</gene>
<dbReference type="GO" id="GO:0051213">
    <property type="term" value="F:dioxygenase activity"/>
    <property type="evidence" value="ECO:0007669"/>
    <property type="project" value="UniProtKB-KW"/>
</dbReference>
<keyword evidence="2" id="KW-0479">Metal-binding</keyword>
<accession>F2UBQ2</accession>
<protein>
    <recommendedName>
        <fullName evidence="8">Fe2OG dioxygenase domain-containing protein</fullName>
    </recommendedName>
</protein>
<dbReference type="GO" id="GO:0031418">
    <property type="term" value="F:L-ascorbic acid binding"/>
    <property type="evidence" value="ECO:0007669"/>
    <property type="project" value="InterPro"/>
</dbReference>
<dbReference type="Proteomes" id="UP000007799">
    <property type="component" value="Unassembled WGS sequence"/>
</dbReference>
<feature type="transmembrane region" description="Helical" evidence="7">
    <location>
        <begin position="30"/>
        <end position="48"/>
    </location>
</feature>
<evidence type="ECO:0000259" key="8">
    <source>
        <dbReference type="PROSITE" id="PS51471"/>
    </source>
</evidence>
<proteinExistence type="predicted"/>
<dbReference type="GO" id="GO:0005506">
    <property type="term" value="F:iron ion binding"/>
    <property type="evidence" value="ECO:0007669"/>
    <property type="project" value="InterPro"/>
</dbReference>
<keyword evidence="7" id="KW-0812">Transmembrane</keyword>
<dbReference type="GO" id="GO:0016020">
    <property type="term" value="C:membrane"/>
    <property type="evidence" value="ECO:0007669"/>
    <property type="project" value="TreeGrafter"/>
</dbReference>
<dbReference type="GeneID" id="16074058"/>
<dbReference type="SMART" id="SM00702">
    <property type="entry name" value="P4Hc"/>
    <property type="match status" value="1"/>
</dbReference>
<feature type="compositionally biased region" description="Gly residues" evidence="6">
    <location>
        <begin position="12"/>
        <end position="21"/>
    </location>
</feature>
<feature type="compositionally biased region" description="Basic residues" evidence="6">
    <location>
        <begin position="1"/>
        <end position="11"/>
    </location>
</feature>
<evidence type="ECO:0000256" key="7">
    <source>
        <dbReference type="SAM" id="Phobius"/>
    </source>
</evidence>
<dbReference type="RefSeq" id="XP_004993481.1">
    <property type="nucleotide sequence ID" value="XM_004993424.1"/>
</dbReference>
<evidence type="ECO:0000256" key="3">
    <source>
        <dbReference type="ARBA" id="ARBA00022964"/>
    </source>
</evidence>
<evidence type="ECO:0000256" key="5">
    <source>
        <dbReference type="ARBA" id="ARBA00023004"/>
    </source>
</evidence>
<organism evidence="10">
    <name type="scientific">Salpingoeca rosetta (strain ATCC 50818 / BSB-021)</name>
    <dbReference type="NCBI Taxonomy" id="946362"/>
    <lineage>
        <taxon>Eukaryota</taxon>
        <taxon>Choanoflagellata</taxon>
        <taxon>Craspedida</taxon>
        <taxon>Salpingoecidae</taxon>
        <taxon>Salpingoeca</taxon>
    </lineage>
</organism>
<dbReference type="Pfam" id="PF13640">
    <property type="entry name" value="2OG-FeII_Oxy_3"/>
    <property type="match status" value="1"/>
</dbReference>
<evidence type="ECO:0000256" key="4">
    <source>
        <dbReference type="ARBA" id="ARBA00023002"/>
    </source>
</evidence>
<dbReference type="PANTHER" id="PTHR14650">
    <property type="entry name" value="PROLYL HYDROXYLASE-RELATED"/>
    <property type="match status" value="1"/>
</dbReference>
<dbReference type="InterPro" id="IPR006620">
    <property type="entry name" value="Pro_4_hyd_alph"/>
</dbReference>
<keyword evidence="10" id="KW-1185">Reference proteome</keyword>
<evidence type="ECO:0000256" key="2">
    <source>
        <dbReference type="ARBA" id="ARBA00022723"/>
    </source>
</evidence>
<dbReference type="PANTHER" id="PTHR14650:SF1">
    <property type="entry name" value="2-OXOGLUTARATE AND IRON-DEPENDENT OXYGENASE DOMAIN-CONTAINING PROTEIN 3"/>
    <property type="match status" value="1"/>
</dbReference>
<keyword evidence="3" id="KW-0223">Dioxygenase</keyword>
<dbReference type="OrthoDB" id="427071at2759"/>
<feature type="region of interest" description="Disordered" evidence="6">
    <location>
        <begin position="1"/>
        <end position="23"/>
    </location>
</feature>
<comment type="cofactor">
    <cofactor evidence="1">
        <name>L-ascorbate</name>
        <dbReference type="ChEBI" id="CHEBI:38290"/>
    </cofactor>
</comment>
<feature type="domain" description="Fe2OG dioxygenase" evidence="8">
    <location>
        <begin position="105"/>
        <end position="223"/>
    </location>
</feature>
<evidence type="ECO:0000256" key="6">
    <source>
        <dbReference type="SAM" id="MobiDB-lite"/>
    </source>
</evidence>
<dbReference type="GO" id="GO:0016705">
    <property type="term" value="F:oxidoreductase activity, acting on paired donors, with incorporation or reduction of molecular oxygen"/>
    <property type="evidence" value="ECO:0007669"/>
    <property type="project" value="InterPro"/>
</dbReference>
<dbReference type="Gene3D" id="2.60.120.620">
    <property type="entry name" value="q2cbj1_9rhob like domain"/>
    <property type="match status" value="1"/>
</dbReference>
<keyword evidence="7" id="KW-1133">Transmembrane helix</keyword>
<dbReference type="AlphaFoldDB" id="F2UBQ2"/>
<evidence type="ECO:0000256" key="1">
    <source>
        <dbReference type="ARBA" id="ARBA00001961"/>
    </source>
</evidence>
<keyword evidence="4" id="KW-0560">Oxidoreductase</keyword>
<dbReference type="EMBL" id="GL832967">
    <property type="protein sequence ID" value="EGD73918.1"/>
    <property type="molecule type" value="Genomic_DNA"/>
</dbReference>
<dbReference type="InterPro" id="IPR039210">
    <property type="entry name" value="OGFOD3"/>
</dbReference>
<keyword evidence="5" id="KW-0408">Iron</keyword>
<keyword evidence="7" id="KW-0472">Membrane</keyword>
<reference evidence="9" key="1">
    <citation type="submission" date="2009-08" db="EMBL/GenBank/DDBJ databases">
        <title>Annotation of Salpingoeca rosetta.</title>
        <authorList>
            <consortium name="The Broad Institute Genome Sequencing Platform"/>
            <person name="Russ C."/>
            <person name="Cuomo C."/>
            <person name="Burger G."/>
            <person name="Gray M.W."/>
            <person name="Holland P.W.H."/>
            <person name="King N."/>
            <person name="Lang F.B.F."/>
            <person name="Roger A.J."/>
            <person name="Ruiz-Trillo I."/>
            <person name="Young S.K."/>
            <person name="Zeng Q."/>
            <person name="Gargeya S."/>
            <person name="Alvarado L."/>
            <person name="Berlin A."/>
            <person name="Chapman S.B."/>
            <person name="Chen Z."/>
            <person name="Freedman E."/>
            <person name="Gellesch M."/>
            <person name="Goldberg J."/>
            <person name="Griggs A."/>
            <person name="Gujja S."/>
            <person name="Heilman E."/>
            <person name="Heiman D."/>
            <person name="Howarth C."/>
            <person name="Mehta T."/>
            <person name="Neiman D."/>
            <person name="Pearson M."/>
            <person name="Roberts A."/>
            <person name="Saif S."/>
            <person name="Shea T."/>
            <person name="Shenoy N."/>
            <person name="Sisk P."/>
            <person name="Stolte C."/>
            <person name="Sykes S."/>
            <person name="White J."/>
            <person name="Yandava C."/>
            <person name="Haas B."/>
            <person name="Nusbaum C."/>
            <person name="Birren B."/>
        </authorList>
    </citation>
    <scope>NUCLEOTIDE SEQUENCE [LARGE SCALE GENOMIC DNA]</scope>
    <source>
        <strain evidence="9">ATCC 50818</strain>
    </source>
</reference>
<evidence type="ECO:0000313" key="10">
    <source>
        <dbReference type="Proteomes" id="UP000007799"/>
    </source>
</evidence>
<dbReference type="KEGG" id="sre:PTSG_05614"/>
<sequence length="245" mass="26500">MAAQQRRRPGRGARGGKGSAGGNSDMRNKGLLLTAFAGGFIAFVIFIIDSMQHGETTLALEFENITAASWPVPCALPAATRGGNPLCQTSSCARMVWDGLVPMEDVDQLRSTADTIMNKYGGADGGTAQTQHDEYWHTHIDKVTYGSFDYTCLLYLSTYRQNFTGGRFVFEDKSYRGGDMHRVVEPKAGRVSCFTSGAENPHHVEQVASGTRYALTIAFTCDPDMAIPQPRATEATTSSAVPSNL</sequence>
<dbReference type="InterPro" id="IPR005123">
    <property type="entry name" value="Oxoglu/Fe-dep_dioxygenase_dom"/>
</dbReference>
<name>F2UBQ2_SALR5</name>
<dbReference type="InterPro" id="IPR044862">
    <property type="entry name" value="Pro_4_hyd_alph_FE2OG_OXY"/>
</dbReference>
<dbReference type="InParanoid" id="F2UBQ2"/>